<feature type="region of interest" description="Disordered" evidence="1">
    <location>
        <begin position="69"/>
        <end position="95"/>
    </location>
</feature>
<comment type="caution">
    <text evidence="2">The sequence shown here is derived from an EMBL/GenBank/DDBJ whole genome shotgun (WGS) entry which is preliminary data.</text>
</comment>
<sequence>FTSFNCKSNKLKFWLIFKASYFTNAYCRTTGLSARENALPLNSPRMPNYMDPMLSPQVAVVSGGVESLLTSPSPPITQKKRKKSQGHVPSSSRASVVLPLLNGTNPFSQKKLHDDNICYGTLREDRTVVNLGSDPSVCTNSSPELTASPLHRIGGRTHSSEDLYSWMAKQDTASGLKGCMESKIDTLQTQSSGEEPYVKESQAVLVPLHQLHDSWRLLDANLIFQPLLASLGVMPQQLKLTTMSENNAGNDVTSLDALGSNLSLVGNMDTMKIDIVVSEHGKIDKKRGKGKGKARMFLEINADECPAFVCEKVSIELEVDRMTDMAVSEMIKTKNVLYISRGQLKNHTSTVLHFNIG</sequence>
<protein>
    <submittedName>
        <fullName evidence="2">Uncharacterized protein</fullName>
    </submittedName>
</protein>
<dbReference type="AlphaFoldDB" id="A0A0T6BF84"/>
<proteinExistence type="predicted"/>
<dbReference type="OrthoDB" id="10051416at2759"/>
<name>A0A0T6BF84_9SCAR</name>
<gene>
    <name evidence="2" type="ORF">AMK59_827</name>
</gene>
<reference evidence="2 3" key="1">
    <citation type="submission" date="2015-09" db="EMBL/GenBank/DDBJ databases">
        <title>Draft genome of the scarab beetle Oryctes borbonicus.</title>
        <authorList>
            <person name="Meyer J.M."/>
            <person name="Markov G.V."/>
            <person name="Baskaran P."/>
            <person name="Herrmann M."/>
            <person name="Sommer R.J."/>
            <person name="Roedelsperger C."/>
        </authorList>
    </citation>
    <scope>NUCLEOTIDE SEQUENCE [LARGE SCALE GENOMIC DNA]</scope>
    <source>
        <strain evidence="2">OB123</strain>
        <tissue evidence="2">Whole animal</tissue>
    </source>
</reference>
<evidence type="ECO:0000313" key="2">
    <source>
        <dbReference type="EMBL" id="KRT86008.1"/>
    </source>
</evidence>
<accession>A0A0T6BF84</accession>
<evidence type="ECO:0000256" key="1">
    <source>
        <dbReference type="SAM" id="MobiDB-lite"/>
    </source>
</evidence>
<feature type="non-terminal residue" evidence="2">
    <location>
        <position position="1"/>
    </location>
</feature>
<keyword evidence="3" id="KW-1185">Reference proteome</keyword>
<feature type="non-terminal residue" evidence="2">
    <location>
        <position position="357"/>
    </location>
</feature>
<dbReference type="Proteomes" id="UP000051574">
    <property type="component" value="Unassembled WGS sequence"/>
</dbReference>
<organism evidence="2 3">
    <name type="scientific">Oryctes borbonicus</name>
    <dbReference type="NCBI Taxonomy" id="1629725"/>
    <lineage>
        <taxon>Eukaryota</taxon>
        <taxon>Metazoa</taxon>
        <taxon>Ecdysozoa</taxon>
        <taxon>Arthropoda</taxon>
        <taxon>Hexapoda</taxon>
        <taxon>Insecta</taxon>
        <taxon>Pterygota</taxon>
        <taxon>Neoptera</taxon>
        <taxon>Endopterygota</taxon>
        <taxon>Coleoptera</taxon>
        <taxon>Polyphaga</taxon>
        <taxon>Scarabaeiformia</taxon>
        <taxon>Scarabaeidae</taxon>
        <taxon>Dynastinae</taxon>
        <taxon>Oryctes</taxon>
    </lineage>
</organism>
<evidence type="ECO:0000313" key="3">
    <source>
        <dbReference type="Proteomes" id="UP000051574"/>
    </source>
</evidence>
<dbReference type="EMBL" id="LJIG01000932">
    <property type="protein sequence ID" value="KRT86008.1"/>
    <property type="molecule type" value="Genomic_DNA"/>
</dbReference>